<keyword evidence="2" id="KW-0227">DNA damage</keyword>
<proteinExistence type="predicted"/>
<dbReference type="GO" id="GO:0005634">
    <property type="term" value="C:nucleus"/>
    <property type="evidence" value="ECO:0007669"/>
    <property type="project" value="UniProtKB-SubCell"/>
</dbReference>
<evidence type="ECO:0000313" key="7">
    <source>
        <dbReference type="Proteomes" id="UP001415857"/>
    </source>
</evidence>
<dbReference type="InterPro" id="IPR001357">
    <property type="entry name" value="BRCT_dom"/>
</dbReference>
<comment type="caution">
    <text evidence="6">The sequence shown here is derived from an EMBL/GenBank/DDBJ whole genome shotgun (WGS) entry which is preliminary data.</text>
</comment>
<feature type="compositionally biased region" description="Low complexity" evidence="4">
    <location>
        <begin position="540"/>
        <end position="549"/>
    </location>
</feature>
<dbReference type="SMART" id="SM00292">
    <property type="entry name" value="BRCT"/>
    <property type="match status" value="1"/>
</dbReference>
<feature type="region of interest" description="Disordered" evidence="4">
    <location>
        <begin position="656"/>
        <end position="692"/>
    </location>
</feature>
<dbReference type="EMBL" id="JBBPBK010000007">
    <property type="protein sequence ID" value="KAK9281809.1"/>
    <property type="molecule type" value="Genomic_DNA"/>
</dbReference>
<dbReference type="PROSITE" id="PS50172">
    <property type="entry name" value="BRCT"/>
    <property type="match status" value="1"/>
</dbReference>
<dbReference type="PANTHER" id="PTHR23196">
    <property type="entry name" value="PAX TRANSCRIPTION ACTIVATION DOMAIN INTERACTING PROTEIN"/>
    <property type="match status" value="1"/>
</dbReference>
<dbReference type="CDD" id="cd18432">
    <property type="entry name" value="BRCT_PAXIP1_rpt6_like"/>
    <property type="match status" value="1"/>
</dbReference>
<feature type="compositionally biased region" description="Polar residues" evidence="4">
    <location>
        <begin position="656"/>
        <end position="689"/>
    </location>
</feature>
<gene>
    <name evidence="6" type="ORF">L1049_004715</name>
</gene>
<feature type="region of interest" description="Disordered" evidence="4">
    <location>
        <begin position="586"/>
        <end position="605"/>
    </location>
</feature>
<comment type="subcellular location">
    <subcellularLocation>
        <location evidence="1">Nucleus</location>
    </subcellularLocation>
</comment>
<keyword evidence="7" id="KW-1185">Reference proteome</keyword>
<dbReference type="InterPro" id="IPR051579">
    <property type="entry name" value="DDR_Transcriptional_Reg"/>
</dbReference>
<dbReference type="GO" id="GO:0006974">
    <property type="term" value="P:DNA damage response"/>
    <property type="evidence" value="ECO:0007669"/>
    <property type="project" value="UniProtKB-KW"/>
</dbReference>
<dbReference type="PANTHER" id="PTHR23196:SF32">
    <property type="entry name" value="BRCT DOMAIN-CONTAINING DNA REPAIR PROTEIN"/>
    <property type="match status" value="1"/>
</dbReference>
<dbReference type="CDD" id="cd17744">
    <property type="entry name" value="BRCT_MDC1_rpt1"/>
    <property type="match status" value="1"/>
</dbReference>
<evidence type="ECO:0000259" key="5">
    <source>
        <dbReference type="PROSITE" id="PS50172"/>
    </source>
</evidence>
<dbReference type="Pfam" id="PF16770">
    <property type="entry name" value="RTT107_BRCT_5"/>
    <property type="match status" value="1"/>
</dbReference>
<sequence length="1152" mass="127777">MADLANDAETQLLDNPSLSSPSSSENELKNGNENEYQRFQNTVPFDDTVVLDVDTEMLDSLNCVGNMRTQSADEYEEEVVLDSDDEGRIRSPEVVGAAKGLSFDENGRRVQGDALYLEKRQLCPPCGQDKDGASAGKHWGLGYSRRVSSSVHAHLLAAHSMTCKGNDNRSSFIQTHTQSQIQLVLKDDGISREQDQYLVDTDLKEVVQDHDNWEGSGGMKDTLVGKKGSLRKIENTDGQNGLSQPLVCDHELASLNDVGSQDTGESSQATALDFVDRFLSCNNVDLSQGVDPRKTVREKSPPVSRAKGPRSLAKRINHRTSTRKMETFEWVDNQQDEGGDFFSKRMETFFNCGGHGQRSLNRPQKVRHLVNTGGGRSSNECEEKEEFLNPSKEMMESIHSDSRFMVHNSKEVGKTSQVSEMKIERNFVKESDEQLNSESSVQQLQATGIEQDTQDMFGVFNTQMAAEVMEALSYAPLAECSNDDAYQGQQNTLEASQRGVTKDKACSEHPSFQKRASSGSGGIAKKSKQIKRPADKFNRQTSSSAQKLSKQLKELDSELKARTKEKRAKSLAENTLNCRNLANVCESSGRRSSNPVEQGKADRLLDRDNIKEVDKYVISPIIVEHTPPGRGQSQGECRGFSPVACRIRQSMSCRLSEENVPTQSYVPTQSSSSNTSAEARNSKVSQQGQTGVGVTASTSLKLDFWSYPRGKRSFRNMSGHSNVSRNLHAAITIVDGAGGSDYPIKRGKRSNRNARTSCVSLDMKRKTQSSEYSFPSWYSSENNLKGSSLMKNFDNPGSADVSNCEMALMNKRKFLQDMVTAEASPQSGKLDDLDSVRSADGARKNLTSEVSLNEEAKQTCSECTTSGSCTKGSNVAAPSYLGYAYHKQPCNKNLPRSSLIKELIQLGVPEIIPSFSSKDLRRRRDLADIRVLFSQHLDNDTIKQQKKILARLGISIASCSSEATHFIADKFVRTRNMLEAMALGKPVVTHLWLESCGQASCFIDEKNYILRDAKREKEIGFSMPVSLACANQHPLLKGHSVFITPNIKPGKEMIASLVKAVHGQAVEKIEKSAKKDEKLPDDPLILSCEEDYAICEPFLNKGAAVYSSELLLNGIVIQKLECERHQLFQKSWQEELLQHMVKERWQFVTSCN</sequence>
<keyword evidence="3" id="KW-0539">Nucleus</keyword>
<dbReference type="InterPro" id="IPR036420">
    <property type="entry name" value="BRCT_dom_sf"/>
</dbReference>
<evidence type="ECO:0000256" key="2">
    <source>
        <dbReference type="ARBA" id="ARBA00022763"/>
    </source>
</evidence>
<feature type="compositionally biased region" description="Basic and acidic residues" evidence="4">
    <location>
        <begin position="291"/>
        <end position="300"/>
    </location>
</feature>
<evidence type="ECO:0000313" key="6">
    <source>
        <dbReference type="EMBL" id="KAK9281809.1"/>
    </source>
</evidence>
<name>A0AAP0RTD9_LIQFO</name>
<feature type="region of interest" description="Disordered" evidence="4">
    <location>
        <begin position="290"/>
        <end position="311"/>
    </location>
</feature>
<feature type="compositionally biased region" description="Low complexity" evidence="4">
    <location>
        <begin position="15"/>
        <end position="25"/>
    </location>
</feature>
<protein>
    <recommendedName>
        <fullName evidence="5">BRCT domain-containing protein</fullName>
    </recommendedName>
</protein>
<evidence type="ECO:0000256" key="3">
    <source>
        <dbReference type="ARBA" id="ARBA00023242"/>
    </source>
</evidence>
<dbReference type="Gene3D" id="3.40.50.10190">
    <property type="entry name" value="BRCT domain"/>
    <property type="match status" value="2"/>
</dbReference>
<feature type="region of interest" description="Disordered" evidence="4">
    <location>
        <begin position="492"/>
        <end position="551"/>
    </location>
</feature>
<dbReference type="AlphaFoldDB" id="A0AAP0RTD9"/>
<feature type="region of interest" description="Disordered" evidence="4">
    <location>
        <begin position="1"/>
        <end position="30"/>
    </location>
</feature>
<dbReference type="Proteomes" id="UP001415857">
    <property type="component" value="Unassembled WGS sequence"/>
</dbReference>
<accession>A0AAP0RTD9</accession>
<evidence type="ECO:0000256" key="1">
    <source>
        <dbReference type="ARBA" id="ARBA00004123"/>
    </source>
</evidence>
<dbReference type="Pfam" id="PF16589">
    <property type="entry name" value="BRCT_2"/>
    <property type="match status" value="1"/>
</dbReference>
<dbReference type="SUPFAM" id="SSF52113">
    <property type="entry name" value="BRCT domain"/>
    <property type="match status" value="1"/>
</dbReference>
<reference evidence="6 7" key="1">
    <citation type="journal article" date="2024" name="Plant J.">
        <title>Genome sequences and population genomics reveal climatic adaptation and genomic divergence between two closely related sweetgum species.</title>
        <authorList>
            <person name="Xu W.Q."/>
            <person name="Ren C.Q."/>
            <person name="Zhang X.Y."/>
            <person name="Comes H.P."/>
            <person name="Liu X.H."/>
            <person name="Li Y.G."/>
            <person name="Kettle C.J."/>
            <person name="Jalonen R."/>
            <person name="Gaisberger H."/>
            <person name="Ma Y.Z."/>
            <person name="Qiu Y.X."/>
        </authorList>
    </citation>
    <scope>NUCLEOTIDE SEQUENCE [LARGE SCALE GENOMIC DNA]</scope>
    <source>
        <strain evidence="6">Hangzhou</strain>
    </source>
</reference>
<organism evidence="6 7">
    <name type="scientific">Liquidambar formosana</name>
    <name type="common">Formosan gum</name>
    <dbReference type="NCBI Taxonomy" id="63359"/>
    <lineage>
        <taxon>Eukaryota</taxon>
        <taxon>Viridiplantae</taxon>
        <taxon>Streptophyta</taxon>
        <taxon>Embryophyta</taxon>
        <taxon>Tracheophyta</taxon>
        <taxon>Spermatophyta</taxon>
        <taxon>Magnoliopsida</taxon>
        <taxon>eudicotyledons</taxon>
        <taxon>Gunneridae</taxon>
        <taxon>Pentapetalae</taxon>
        <taxon>Saxifragales</taxon>
        <taxon>Altingiaceae</taxon>
        <taxon>Liquidambar</taxon>
    </lineage>
</organism>
<feature type="domain" description="BRCT" evidence="5">
    <location>
        <begin position="921"/>
        <end position="1010"/>
    </location>
</feature>
<evidence type="ECO:0000256" key="4">
    <source>
        <dbReference type="SAM" id="MobiDB-lite"/>
    </source>
</evidence>